<sequence length="52" mass="5768">MNMDKIRINQWKLVIKIIIAVATAILGAIASPDTDSISRQFRKGNSAKLLEN</sequence>
<dbReference type="AlphaFoldDB" id="D7NEU3"/>
<dbReference type="Proteomes" id="UP000003805">
    <property type="component" value="Unassembled WGS sequence"/>
</dbReference>
<dbReference type="Pfam" id="PF20096">
    <property type="entry name" value="DUF6486"/>
    <property type="match status" value="1"/>
</dbReference>
<gene>
    <name evidence="1" type="ORF">HMPREF0665_02073</name>
</gene>
<reference evidence="1 2" key="1">
    <citation type="submission" date="2010-02" db="EMBL/GenBank/DDBJ databases">
        <title>The Genome Sequence of Prevotella oris strain C735.</title>
        <authorList>
            <consortium name="The Broad Institute Genome Sequencing Platform"/>
            <person name="Ward D."/>
            <person name="Feldgarden M."/>
            <person name="Earl A."/>
            <person name="Young S.K."/>
            <person name="Zeng Q."/>
            <person name="Koehrsen M."/>
            <person name="Alvarado L."/>
            <person name="Berlin A."/>
            <person name="Bochicchio J."/>
            <person name="Borenstein D."/>
            <person name="Chapman S.B."/>
            <person name="Chen Z."/>
            <person name="Engels R."/>
            <person name="Freedman E."/>
            <person name="Gellesch M."/>
            <person name="Goldberg J."/>
            <person name="Griggs A."/>
            <person name="Gujja S."/>
            <person name="Heilman E."/>
            <person name="Heiman D."/>
            <person name="Hepburn T."/>
            <person name="Howarth C."/>
            <person name="Jen D."/>
            <person name="Larson L."/>
            <person name="Mehta T."/>
            <person name="Park D."/>
            <person name="Pearson M."/>
            <person name="Roberts A."/>
            <person name="Saif S."/>
            <person name="Shea T."/>
            <person name="Shenoy N."/>
            <person name="Sisk P."/>
            <person name="Stolte C."/>
            <person name="Sykes S."/>
            <person name="Thomson T."/>
            <person name="Walk T."/>
            <person name="White J."/>
            <person name="Yandava C."/>
            <person name="Sibley C.D."/>
            <person name="Field T.R."/>
            <person name="Grinwis M."/>
            <person name="Eshaghurshan C.S."/>
            <person name="Surette M.G."/>
            <person name="Haas B."/>
            <person name="Nusbaum C."/>
            <person name="Birren B."/>
        </authorList>
    </citation>
    <scope>NUCLEOTIDE SEQUENCE [LARGE SCALE GENOMIC DNA]</scope>
    <source>
        <strain evidence="1 2">C735</strain>
    </source>
</reference>
<protein>
    <submittedName>
        <fullName evidence="1">Uncharacterized protein</fullName>
    </submittedName>
</protein>
<keyword evidence="2" id="KW-1185">Reference proteome</keyword>
<proteinExistence type="predicted"/>
<accession>D7NEU3</accession>
<evidence type="ECO:0000313" key="2">
    <source>
        <dbReference type="Proteomes" id="UP000003805"/>
    </source>
</evidence>
<dbReference type="InterPro" id="IPR045505">
    <property type="entry name" value="DUF6486"/>
</dbReference>
<dbReference type="NCBIfam" id="NF033879">
    <property type="entry name" value="smalltalk"/>
    <property type="match status" value="1"/>
</dbReference>
<evidence type="ECO:0000313" key="1">
    <source>
        <dbReference type="EMBL" id="EFI48075.1"/>
    </source>
</evidence>
<name>D7NEU3_9BACT</name>
<organism evidence="1 2">
    <name type="scientific">Segatella oris C735</name>
    <dbReference type="NCBI Taxonomy" id="563008"/>
    <lineage>
        <taxon>Bacteria</taxon>
        <taxon>Pseudomonadati</taxon>
        <taxon>Bacteroidota</taxon>
        <taxon>Bacteroidia</taxon>
        <taxon>Bacteroidales</taxon>
        <taxon>Prevotellaceae</taxon>
        <taxon>Segatella</taxon>
    </lineage>
</organism>
<dbReference type="EMBL" id="GL349570">
    <property type="protein sequence ID" value="EFI48075.1"/>
    <property type="molecule type" value="Genomic_DNA"/>
</dbReference>
<dbReference type="HOGENOM" id="CLU_3083260_0_0_10"/>